<name>A0A2M9YQ08_9LEPT</name>
<dbReference type="Proteomes" id="UP000232149">
    <property type="component" value="Unassembled WGS sequence"/>
</dbReference>
<keyword evidence="3" id="KW-1185">Reference proteome</keyword>
<dbReference type="Proteomes" id="UP000232188">
    <property type="component" value="Unassembled WGS sequence"/>
</dbReference>
<dbReference type="EMBL" id="NPDV01000006">
    <property type="protein sequence ID" value="PJZ53615.1"/>
    <property type="molecule type" value="Genomic_DNA"/>
</dbReference>
<dbReference type="EMBL" id="NPDU01000071">
    <property type="protein sequence ID" value="PJZ60232.1"/>
    <property type="molecule type" value="Genomic_DNA"/>
</dbReference>
<evidence type="ECO:0000313" key="1">
    <source>
        <dbReference type="EMBL" id="PJZ53615.1"/>
    </source>
</evidence>
<dbReference type="AlphaFoldDB" id="A0A2M9YQ08"/>
<evidence type="ECO:0000313" key="2">
    <source>
        <dbReference type="EMBL" id="PJZ60232.1"/>
    </source>
</evidence>
<accession>A0A2M9YQ08</accession>
<protein>
    <submittedName>
        <fullName evidence="1">Uncharacterized protein</fullName>
    </submittedName>
</protein>
<reference evidence="3 4" key="1">
    <citation type="submission" date="2017-07" db="EMBL/GenBank/DDBJ databases">
        <title>Leptospira spp. isolated from tropical soils.</title>
        <authorList>
            <person name="Thibeaux R."/>
            <person name="Iraola G."/>
            <person name="Ferres I."/>
            <person name="Bierque E."/>
            <person name="Girault D."/>
            <person name="Soupe-Gilbert M.-E."/>
            <person name="Picardeau M."/>
            <person name="Goarant C."/>
        </authorList>
    </citation>
    <scope>NUCLEOTIDE SEQUENCE [LARGE SCALE GENOMIC DNA]</scope>
    <source>
        <strain evidence="1 4">FH2-B-C1</strain>
        <strain evidence="2 3">FH2-B-D1</strain>
    </source>
</reference>
<comment type="caution">
    <text evidence="1">The sequence shown here is derived from an EMBL/GenBank/DDBJ whole genome shotgun (WGS) entry which is preliminary data.</text>
</comment>
<evidence type="ECO:0000313" key="3">
    <source>
        <dbReference type="Proteomes" id="UP000232149"/>
    </source>
</evidence>
<proteinExistence type="predicted"/>
<organism evidence="1 4">
    <name type="scientific">Leptospira adleri</name>
    <dbReference type="NCBI Taxonomy" id="2023186"/>
    <lineage>
        <taxon>Bacteria</taxon>
        <taxon>Pseudomonadati</taxon>
        <taxon>Spirochaetota</taxon>
        <taxon>Spirochaetia</taxon>
        <taxon>Leptospirales</taxon>
        <taxon>Leptospiraceae</taxon>
        <taxon>Leptospira</taxon>
    </lineage>
</organism>
<gene>
    <name evidence="2" type="ORF">CH376_19470</name>
    <name evidence="1" type="ORF">CH380_08460</name>
</gene>
<evidence type="ECO:0000313" key="4">
    <source>
        <dbReference type="Proteomes" id="UP000232188"/>
    </source>
</evidence>
<sequence>MVGSPGTFLQNPTLKKAEFILQILFVRIPTSTDPFSGQKMMEFPHLFVLKANDRNRKIEGVPTNALSCTRVFKAEFRPTRPCVSGLEGA</sequence>